<gene>
    <name evidence="9" type="primary">gmk</name>
    <name evidence="11" type="ORF">ENX16_00030</name>
</gene>
<keyword evidence="5 9" id="KW-0547">Nucleotide-binding</keyword>
<accession>A0A7V3PS35</accession>
<evidence type="ECO:0000256" key="1">
    <source>
        <dbReference type="ARBA" id="ARBA00005790"/>
    </source>
</evidence>
<evidence type="ECO:0000256" key="4">
    <source>
        <dbReference type="ARBA" id="ARBA00022679"/>
    </source>
</evidence>
<comment type="function">
    <text evidence="9">Essential for recycling GMP and indirectly, cGMP.</text>
</comment>
<evidence type="ECO:0000259" key="10">
    <source>
        <dbReference type="PROSITE" id="PS50052"/>
    </source>
</evidence>
<dbReference type="GO" id="GO:0005829">
    <property type="term" value="C:cytosol"/>
    <property type="evidence" value="ECO:0007669"/>
    <property type="project" value="TreeGrafter"/>
</dbReference>
<dbReference type="PANTHER" id="PTHR23117">
    <property type="entry name" value="GUANYLATE KINASE-RELATED"/>
    <property type="match status" value="1"/>
</dbReference>
<evidence type="ECO:0000256" key="6">
    <source>
        <dbReference type="ARBA" id="ARBA00022777"/>
    </source>
</evidence>
<dbReference type="InterPro" id="IPR008144">
    <property type="entry name" value="Guanylate_kin-like_dom"/>
</dbReference>
<evidence type="ECO:0000256" key="7">
    <source>
        <dbReference type="ARBA" id="ARBA00022840"/>
    </source>
</evidence>
<dbReference type="NCBIfam" id="TIGR03263">
    <property type="entry name" value="guanyl_kin"/>
    <property type="match status" value="1"/>
</dbReference>
<dbReference type="PANTHER" id="PTHR23117:SF13">
    <property type="entry name" value="GUANYLATE KINASE"/>
    <property type="match status" value="1"/>
</dbReference>
<keyword evidence="4 9" id="KW-0808">Transferase</keyword>
<keyword evidence="9" id="KW-0963">Cytoplasm</keyword>
<dbReference type="FunFam" id="3.30.63.10:FF:000002">
    <property type="entry name" value="Guanylate kinase 1"/>
    <property type="match status" value="1"/>
</dbReference>
<dbReference type="Gene3D" id="3.30.63.10">
    <property type="entry name" value="Guanylate Kinase phosphate binding domain"/>
    <property type="match status" value="1"/>
</dbReference>
<dbReference type="PROSITE" id="PS50052">
    <property type="entry name" value="GUANYLATE_KINASE_2"/>
    <property type="match status" value="1"/>
</dbReference>
<comment type="caution">
    <text evidence="11">The sequence shown here is derived from an EMBL/GenBank/DDBJ whole genome shotgun (WGS) entry which is preliminary data.</text>
</comment>
<dbReference type="Pfam" id="PF00625">
    <property type="entry name" value="Guanylate_kin"/>
    <property type="match status" value="1"/>
</dbReference>
<evidence type="ECO:0000256" key="9">
    <source>
        <dbReference type="HAMAP-Rule" id="MF_00328"/>
    </source>
</evidence>
<dbReference type="Gene3D" id="3.40.50.300">
    <property type="entry name" value="P-loop containing nucleotide triphosphate hydrolases"/>
    <property type="match status" value="1"/>
</dbReference>
<comment type="subcellular location">
    <subcellularLocation>
        <location evidence="9">Cytoplasm</location>
    </subcellularLocation>
</comment>
<evidence type="ECO:0000313" key="11">
    <source>
        <dbReference type="EMBL" id="HGD12464.1"/>
    </source>
</evidence>
<evidence type="ECO:0000256" key="3">
    <source>
        <dbReference type="ARBA" id="ARBA00016296"/>
    </source>
</evidence>
<dbReference type="SUPFAM" id="SSF52540">
    <property type="entry name" value="P-loop containing nucleoside triphosphate hydrolases"/>
    <property type="match status" value="1"/>
</dbReference>
<comment type="similarity">
    <text evidence="1 9">Belongs to the guanylate kinase family.</text>
</comment>
<evidence type="ECO:0000256" key="8">
    <source>
        <dbReference type="ARBA" id="ARBA00030128"/>
    </source>
</evidence>
<proteinExistence type="inferred from homology"/>
<protein>
    <recommendedName>
        <fullName evidence="3 9">Guanylate kinase</fullName>
        <ecNumber evidence="2 9">2.7.4.8</ecNumber>
    </recommendedName>
    <alternativeName>
        <fullName evidence="8 9">GMP kinase</fullName>
    </alternativeName>
</protein>
<keyword evidence="7 9" id="KW-0067">ATP-binding</keyword>
<dbReference type="AlphaFoldDB" id="A0A7V3PS35"/>
<keyword evidence="6 9" id="KW-0418">Kinase</keyword>
<dbReference type="InterPro" id="IPR017665">
    <property type="entry name" value="Guanylate_kinase"/>
</dbReference>
<dbReference type="GO" id="GO:0004385">
    <property type="term" value="F:GMP kinase activity"/>
    <property type="evidence" value="ECO:0007669"/>
    <property type="project" value="UniProtKB-UniRule"/>
</dbReference>
<dbReference type="HAMAP" id="MF_00328">
    <property type="entry name" value="Guanylate_kinase"/>
    <property type="match status" value="1"/>
</dbReference>
<evidence type="ECO:0000256" key="2">
    <source>
        <dbReference type="ARBA" id="ARBA00012961"/>
    </source>
</evidence>
<dbReference type="GO" id="GO:0005524">
    <property type="term" value="F:ATP binding"/>
    <property type="evidence" value="ECO:0007669"/>
    <property type="project" value="UniProtKB-UniRule"/>
</dbReference>
<dbReference type="InterPro" id="IPR027417">
    <property type="entry name" value="P-loop_NTPase"/>
</dbReference>
<feature type="domain" description="Guanylate kinase-like" evidence="10">
    <location>
        <begin position="31"/>
        <end position="209"/>
    </location>
</feature>
<dbReference type="EMBL" id="DTMZ01000001">
    <property type="protein sequence ID" value="HGD12464.1"/>
    <property type="molecule type" value="Genomic_DNA"/>
</dbReference>
<comment type="catalytic activity">
    <reaction evidence="9">
        <text>GMP + ATP = GDP + ADP</text>
        <dbReference type="Rhea" id="RHEA:20780"/>
        <dbReference type="ChEBI" id="CHEBI:30616"/>
        <dbReference type="ChEBI" id="CHEBI:58115"/>
        <dbReference type="ChEBI" id="CHEBI:58189"/>
        <dbReference type="ChEBI" id="CHEBI:456216"/>
        <dbReference type="EC" id="2.7.4.8"/>
    </reaction>
</comment>
<dbReference type="CDD" id="cd00071">
    <property type="entry name" value="GMPK"/>
    <property type="match status" value="1"/>
</dbReference>
<sequence>MLSSRAGRLKSRAKLRNLRNRCAMWNKPHQPFLVVLSSPSGAGKTTICREVVRRDKKIFYSVSATTRPPRKNEVNRKSYIFLSEKKFRQLVAANELLEHAEVYGYLYGTPKRPVLKAFRAGRDVIADLDIQGMRSCKRMLPGTVSIFILPPSFAELQRRLTRRGTEADQELQRRQEALKSEIACIPEFDYLVINDKLEKAVRDVLTIIRAERLRTGRKIQKIQGGFNEVCVD</sequence>
<dbReference type="EC" id="2.7.4.8" evidence="2 9"/>
<dbReference type="SMART" id="SM00072">
    <property type="entry name" value="GuKc"/>
    <property type="match status" value="1"/>
</dbReference>
<name>A0A7V3PS35_UNCW3</name>
<organism evidence="11">
    <name type="scientific">candidate division WOR-3 bacterium</name>
    <dbReference type="NCBI Taxonomy" id="2052148"/>
    <lineage>
        <taxon>Bacteria</taxon>
        <taxon>Bacteria division WOR-3</taxon>
    </lineage>
</organism>
<feature type="binding site" evidence="9">
    <location>
        <begin position="38"/>
        <end position="45"/>
    </location>
    <ligand>
        <name>ATP</name>
        <dbReference type="ChEBI" id="CHEBI:30616"/>
    </ligand>
</feature>
<evidence type="ECO:0000256" key="5">
    <source>
        <dbReference type="ARBA" id="ARBA00022741"/>
    </source>
</evidence>
<reference evidence="11" key="1">
    <citation type="journal article" date="2020" name="mSystems">
        <title>Genome- and Community-Level Interaction Insights into Carbon Utilization and Element Cycling Functions of Hydrothermarchaeota in Hydrothermal Sediment.</title>
        <authorList>
            <person name="Zhou Z."/>
            <person name="Liu Y."/>
            <person name="Xu W."/>
            <person name="Pan J."/>
            <person name="Luo Z.H."/>
            <person name="Li M."/>
        </authorList>
    </citation>
    <scope>NUCLEOTIDE SEQUENCE [LARGE SCALE GENOMIC DNA]</scope>
    <source>
        <strain evidence="11">SpSt-914</strain>
    </source>
</reference>
<dbReference type="InterPro" id="IPR008145">
    <property type="entry name" value="GK/Ca_channel_bsu"/>
</dbReference>